<dbReference type="EMBL" id="FQWQ01000001">
    <property type="protein sequence ID" value="SHG81799.1"/>
    <property type="molecule type" value="Genomic_DNA"/>
</dbReference>
<keyword evidence="3" id="KW-1185">Reference proteome</keyword>
<organism evidence="2 3">
    <name type="scientific">Chryseolinea serpens</name>
    <dbReference type="NCBI Taxonomy" id="947013"/>
    <lineage>
        <taxon>Bacteria</taxon>
        <taxon>Pseudomonadati</taxon>
        <taxon>Bacteroidota</taxon>
        <taxon>Cytophagia</taxon>
        <taxon>Cytophagales</taxon>
        <taxon>Fulvivirgaceae</taxon>
        <taxon>Chryseolinea</taxon>
    </lineage>
</organism>
<reference evidence="2 3" key="1">
    <citation type="submission" date="2016-11" db="EMBL/GenBank/DDBJ databases">
        <authorList>
            <person name="Jaros S."/>
            <person name="Januszkiewicz K."/>
            <person name="Wedrychowicz H."/>
        </authorList>
    </citation>
    <scope>NUCLEOTIDE SEQUENCE [LARGE SCALE GENOMIC DNA]</scope>
    <source>
        <strain evidence="2 3">DSM 24574</strain>
    </source>
</reference>
<sequence length="279" mass="31241">MTVIKKISWWRLGVIAVAGTMLLSFTMRTKSENHLLLVSAHRGASRQAPENTLAAFRLAMEMKADFIEVDVRTTSDGTQVCLHDCSLKRTTGIDKSVKDVAIGELQKLSAGQWFDRKFENEKVPVLDEVCALVVQNNKVSSHYCRLYVDCKDIVAGTVVKTLRRYALLNSAVFYGDEATLIKIRQEYAAARLMPSYPGADKVRATTQSLKPYAFDVAWREITPDLVTQCHAAGIRVFTDLLGEHDTLPNYEKAIDLNVDLIQTDDVAAVREAMSQKRKQ</sequence>
<dbReference type="SUPFAM" id="SSF51695">
    <property type="entry name" value="PLC-like phosphodiesterases"/>
    <property type="match status" value="1"/>
</dbReference>
<evidence type="ECO:0000259" key="1">
    <source>
        <dbReference type="PROSITE" id="PS51704"/>
    </source>
</evidence>
<accession>A0A1M5MY08</accession>
<dbReference type="RefSeq" id="WP_073133239.1">
    <property type="nucleotide sequence ID" value="NZ_FQWQ01000001.1"/>
</dbReference>
<dbReference type="STRING" id="947013.SAMN04488109_1986"/>
<evidence type="ECO:0000313" key="2">
    <source>
        <dbReference type="EMBL" id="SHG81799.1"/>
    </source>
</evidence>
<dbReference type="InterPro" id="IPR030395">
    <property type="entry name" value="GP_PDE_dom"/>
</dbReference>
<dbReference type="CDD" id="cd08566">
    <property type="entry name" value="GDPD_AtGDE_like"/>
    <property type="match status" value="1"/>
</dbReference>
<dbReference type="PANTHER" id="PTHR46211:SF1">
    <property type="entry name" value="GLYCEROPHOSPHODIESTER PHOSPHODIESTERASE, CYTOPLASMIC"/>
    <property type="match status" value="1"/>
</dbReference>
<proteinExistence type="predicted"/>
<dbReference type="AlphaFoldDB" id="A0A1M5MY08"/>
<evidence type="ECO:0000313" key="3">
    <source>
        <dbReference type="Proteomes" id="UP000184212"/>
    </source>
</evidence>
<dbReference type="OrthoDB" id="384721at2"/>
<gene>
    <name evidence="2" type="ORF">SAMN04488109_1986</name>
</gene>
<dbReference type="Proteomes" id="UP000184212">
    <property type="component" value="Unassembled WGS sequence"/>
</dbReference>
<dbReference type="PROSITE" id="PS51704">
    <property type="entry name" value="GP_PDE"/>
    <property type="match status" value="1"/>
</dbReference>
<dbReference type="InterPro" id="IPR017946">
    <property type="entry name" value="PLC-like_Pdiesterase_TIM-brl"/>
</dbReference>
<dbReference type="GO" id="GO:0008081">
    <property type="term" value="F:phosphoric diester hydrolase activity"/>
    <property type="evidence" value="ECO:0007669"/>
    <property type="project" value="InterPro"/>
</dbReference>
<dbReference type="GO" id="GO:0006629">
    <property type="term" value="P:lipid metabolic process"/>
    <property type="evidence" value="ECO:0007669"/>
    <property type="project" value="InterPro"/>
</dbReference>
<dbReference type="PANTHER" id="PTHR46211">
    <property type="entry name" value="GLYCEROPHOSPHORYL DIESTER PHOSPHODIESTERASE"/>
    <property type="match status" value="1"/>
</dbReference>
<dbReference type="Pfam" id="PF03009">
    <property type="entry name" value="GDPD"/>
    <property type="match status" value="1"/>
</dbReference>
<name>A0A1M5MY08_9BACT</name>
<protein>
    <submittedName>
        <fullName evidence="2">Glycerophosphoryl diester phosphodiesterase</fullName>
    </submittedName>
</protein>
<dbReference type="Gene3D" id="3.20.20.190">
    <property type="entry name" value="Phosphatidylinositol (PI) phosphodiesterase"/>
    <property type="match status" value="1"/>
</dbReference>
<feature type="domain" description="GP-PDE" evidence="1">
    <location>
        <begin position="36"/>
        <end position="273"/>
    </location>
</feature>